<dbReference type="GO" id="GO:0016491">
    <property type="term" value="F:oxidoreductase activity"/>
    <property type="evidence" value="ECO:0007669"/>
    <property type="project" value="UniProtKB-UniRule"/>
</dbReference>
<dbReference type="Gene3D" id="3.40.109.10">
    <property type="entry name" value="NADH Oxidase"/>
    <property type="match status" value="1"/>
</dbReference>
<keyword evidence="4 5" id="KW-0560">Oxidoreductase</keyword>
<comment type="similarity">
    <text evidence="1 5">Belongs to the flavin oxidoreductase frp family.</text>
</comment>
<evidence type="ECO:0000259" key="6">
    <source>
        <dbReference type="Pfam" id="PF00881"/>
    </source>
</evidence>
<dbReference type="InterPro" id="IPR029479">
    <property type="entry name" value="Nitroreductase"/>
</dbReference>
<gene>
    <name evidence="7" type="ORF">M670_04945</name>
</gene>
<evidence type="ECO:0000256" key="3">
    <source>
        <dbReference type="ARBA" id="ARBA00022643"/>
    </source>
</evidence>
<comment type="caution">
    <text evidence="7">The sequence shown here is derived from an EMBL/GenBank/DDBJ whole genome shotgun (WGS) entry which is preliminary data.</text>
</comment>
<evidence type="ECO:0000256" key="4">
    <source>
        <dbReference type="ARBA" id="ARBA00023002"/>
    </source>
</evidence>
<dbReference type="InterPro" id="IPR016446">
    <property type="entry name" value="Flavin_OxRdtase_Frp"/>
</dbReference>
<dbReference type="AlphaFoldDB" id="A0A072NEA9"/>
<dbReference type="CDD" id="cd02146">
    <property type="entry name" value="NfsA-like"/>
    <property type="match status" value="1"/>
</dbReference>
<dbReference type="EMBL" id="JJRY01000044">
    <property type="protein sequence ID" value="KEF35891.1"/>
    <property type="molecule type" value="Genomic_DNA"/>
</dbReference>
<keyword evidence="2 5" id="KW-0285">Flavoprotein</keyword>
<dbReference type="NCBIfam" id="NF008033">
    <property type="entry name" value="PRK10765.1"/>
    <property type="match status" value="1"/>
</dbReference>
<feature type="domain" description="Nitroreductase" evidence="6">
    <location>
        <begin position="15"/>
        <end position="168"/>
    </location>
</feature>
<reference evidence="7 8" key="1">
    <citation type="submission" date="2014-04" db="EMBL/GenBank/DDBJ databases">
        <title>Draft genome sequence of Bacillus azotoformans MEV2011, a (co-) denitrifying strain unable to grow in the presence of oxygen.</title>
        <authorList>
            <person name="Nielsen M."/>
            <person name="Schreiber L."/>
            <person name="Finster K."/>
            <person name="Schramm A."/>
        </authorList>
    </citation>
    <scope>NUCLEOTIDE SEQUENCE [LARGE SCALE GENOMIC DNA]</scope>
    <source>
        <strain evidence="7 8">MEV2011</strain>
    </source>
</reference>
<dbReference type="SUPFAM" id="SSF55469">
    <property type="entry name" value="FMN-dependent nitroreductase-like"/>
    <property type="match status" value="1"/>
</dbReference>
<protein>
    <submittedName>
        <fullName evidence="7">Nitroreductase</fullName>
    </submittedName>
</protein>
<evidence type="ECO:0000313" key="8">
    <source>
        <dbReference type="Proteomes" id="UP000027936"/>
    </source>
</evidence>
<evidence type="ECO:0000313" key="7">
    <source>
        <dbReference type="EMBL" id="KEF35891.1"/>
    </source>
</evidence>
<accession>A0A072NEA9</accession>
<dbReference type="Proteomes" id="UP000027936">
    <property type="component" value="Unassembled WGS sequence"/>
</dbReference>
<proteinExistence type="inferred from homology"/>
<dbReference type="PANTHER" id="PTHR43425:SF3">
    <property type="entry name" value="NADPH-DEPENDENT OXIDOREDUCTASE"/>
    <property type="match status" value="1"/>
</dbReference>
<dbReference type="RefSeq" id="WP_035199062.1">
    <property type="nucleotide sequence ID" value="NZ_JJRY01000044.1"/>
</dbReference>
<evidence type="ECO:0000256" key="2">
    <source>
        <dbReference type="ARBA" id="ARBA00022630"/>
    </source>
</evidence>
<sequence length="251" mass="28755">MTKQNSLSETVNLMRNHVSVRRYTTDVIPKEHLFEIIRAAQSAPSSHFVQAYSIIHVTDQEKKNKIAELTGNQRQVSDCSDFLLFCGDLKRLEYACKKHGIVIEHDTLENFIVAVIDTALISQNALTAAESLGYGGCYIGGVRNNPGQISELVHLPDKVVPLFGLCLGIPAKRNEVKPRLPLEAIIHENEYNEEKYLALLDEYDQIMNDYYKARTSNSKETNWTKTMADFMKEKRRMHMREFIERKGFSLE</sequence>
<evidence type="ECO:0000256" key="1">
    <source>
        <dbReference type="ARBA" id="ARBA00008366"/>
    </source>
</evidence>
<dbReference type="OrthoDB" id="9775805at2"/>
<keyword evidence="5" id="KW-0521">NADP</keyword>
<dbReference type="PANTHER" id="PTHR43425">
    <property type="entry name" value="OXYGEN-INSENSITIVE NADPH NITROREDUCTASE"/>
    <property type="match status" value="1"/>
</dbReference>
<evidence type="ECO:0000256" key="5">
    <source>
        <dbReference type="PIRNR" id="PIRNR005426"/>
    </source>
</evidence>
<dbReference type="PIRSF" id="PIRSF005426">
    <property type="entry name" value="Frp"/>
    <property type="match status" value="1"/>
</dbReference>
<dbReference type="Pfam" id="PF00881">
    <property type="entry name" value="Nitroreductase"/>
    <property type="match status" value="1"/>
</dbReference>
<keyword evidence="3 5" id="KW-0288">FMN</keyword>
<organism evidence="7 8">
    <name type="scientific">Schinkia azotoformans MEV2011</name>
    <dbReference type="NCBI Taxonomy" id="1348973"/>
    <lineage>
        <taxon>Bacteria</taxon>
        <taxon>Bacillati</taxon>
        <taxon>Bacillota</taxon>
        <taxon>Bacilli</taxon>
        <taxon>Bacillales</taxon>
        <taxon>Bacillaceae</taxon>
        <taxon>Calidifontibacillus/Schinkia group</taxon>
        <taxon>Schinkia</taxon>
    </lineage>
</organism>
<dbReference type="InterPro" id="IPR000415">
    <property type="entry name" value="Nitroreductase-like"/>
</dbReference>
<dbReference type="PATRIC" id="fig|1348973.3.peg.4801"/>
<name>A0A072NEA9_SCHAZ</name>